<proteinExistence type="predicted"/>
<gene>
    <name evidence="1" type="ORF">XD93_0399</name>
</gene>
<dbReference type="Proteomes" id="UP000053904">
    <property type="component" value="Unassembled WGS sequence"/>
</dbReference>
<evidence type="ECO:0000313" key="2">
    <source>
        <dbReference type="Proteomes" id="UP000053904"/>
    </source>
</evidence>
<reference evidence="2" key="1">
    <citation type="journal article" date="2015" name="MBio">
        <title>Genome-Resolved Metagenomic Analysis Reveals Roles for Candidate Phyla and Other Microbial Community Members in Biogeochemical Transformations in Oil Reservoirs.</title>
        <authorList>
            <person name="Hu P."/>
            <person name="Tom L."/>
            <person name="Singh A."/>
            <person name="Thomas B.C."/>
            <person name="Baker B.J."/>
            <person name="Piceno Y.M."/>
            <person name="Andersen G.L."/>
            <person name="Banfield J.F."/>
        </authorList>
    </citation>
    <scope>NUCLEOTIDE SEQUENCE [LARGE SCALE GENOMIC DNA]</scope>
</reference>
<sequence>MIYLDIDGVLLNHNYEQMPHLREFVKAVFDVAGDEVYWLSVHSKHGDNDIVLEHIGEIVDRDILDMLKRVKNTKWDTLKTEGIDLNSEFIWFDDNIFLSEYRVLEDIGKEHCLVKVEENLDEMVEYLDE</sequence>
<comment type="caution">
    <text evidence="1">The sequence shown here is derived from an EMBL/GenBank/DDBJ whole genome shotgun (WGS) entry which is preliminary data.</text>
</comment>
<organism evidence="1 2">
    <name type="scientific">candidate division WS6 bacterium 34_10</name>
    <dbReference type="NCBI Taxonomy" id="1641389"/>
    <lineage>
        <taxon>Bacteria</taxon>
        <taxon>Candidatus Dojkabacteria</taxon>
    </lineage>
</organism>
<evidence type="ECO:0000313" key="1">
    <source>
        <dbReference type="EMBL" id="KUK77337.1"/>
    </source>
</evidence>
<name>A0A117M0A6_9BACT</name>
<dbReference type="AlphaFoldDB" id="A0A117M0A6"/>
<protein>
    <submittedName>
        <fullName evidence="1">Uncharacterized protein</fullName>
    </submittedName>
</protein>
<dbReference type="EMBL" id="LGGO01000043">
    <property type="protein sequence ID" value="KUK77337.1"/>
    <property type="molecule type" value="Genomic_DNA"/>
</dbReference>
<accession>A0A117M0A6</accession>